<dbReference type="AlphaFoldDB" id="A0AAE0V8Q9"/>
<keyword evidence="1" id="KW-0472">Membrane</keyword>
<name>A0AAE0V8Q9_9TELE</name>
<evidence type="ECO:0000256" key="1">
    <source>
        <dbReference type="SAM" id="Phobius"/>
    </source>
</evidence>
<reference evidence="2" key="1">
    <citation type="submission" date="2023-06" db="EMBL/GenBank/DDBJ databases">
        <title>Male Hemibagrus guttatus genome.</title>
        <authorList>
            <person name="Bian C."/>
        </authorList>
    </citation>
    <scope>NUCLEOTIDE SEQUENCE</scope>
    <source>
        <strain evidence="2">Male_cb2023</strain>
        <tissue evidence="2">Muscle</tissue>
    </source>
</reference>
<dbReference type="GO" id="GO:0030141">
    <property type="term" value="C:secretory granule"/>
    <property type="evidence" value="ECO:0007669"/>
    <property type="project" value="InterPro"/>
</dbReference>
<organism evidence="2 3">
    <name type="scientific">Hemibagrus guttatus</name>
    <dbReference type="NCBI Taxonomy" id="175788"/>
    <lineage>
        <taxon>Eukaryota</taxon>
        <taxon>Metazoa</taxon>
        <taxon>Chordata</taxon>
        <taxon>Craniata</taxon>
        <taxon>Vertebrata</taxon>
        <taxon>Euteleostomi</taxon>
        <taxon>Actinopterygii</taxon>
        <taxon>Neopterygii</taxon>
        <taxon>Teleostei</taxon>
        <taxon>Ostariophysi</taxon>
        <taxon>Siluriformes</taxon>
        <taxon>Bagridae</taxon>
        <taxon>Hemibagrus</taxon>
    </lineage>
</organism>
<keyword evidence="1" id="KW-0812">Transmembrane</keyword>
<gene>
    <name evidence="2" type="ORF">QTP70_008206</name>
</gene>
<keyword evidence="1" id="KW-1133">Transmembrane helix</keyword>
<dbReference type="GO" id="GO:0045202">
    <property type="term" value="C:synapse"/>
    <property type="evidence" value="ECO:0007669"/>
    <property type="project" value="TreeGrafter"/>
</dbReference>
<dbReference type="GO" id="GO:0035773">
    <property type="term" value="P:insulin secretion involved in cellular response to glucose stimulus"/>
    <property type="evidence" value="ECO:0007669"/>
    <property type="project" value="TreeGrafter"/>
</dbReference>
<evidence type="ECO:0000313" key="3">
    <source>
        <dbReference type="Proteomes" id="UP001274896"/>
    </source>
</evidence>
<accession>A0AAE0V8Q9</accession>
<dbReference type="PANTHER" id="PTHR46106">
    <property type="entry name" value="IA-2 PROTEIN TYROSINE PHOSPHATASE, ISOFORM C"/>
    <property type="match status" value="1"/>
</dbReference>
<dbReference type="Proteomes" id="UP001274896">
    <property type="component" value="Unassembled WGS sequence"/>
</dbReference>
<feature type="transmembrane region" description="Helical" evidence="1">
    <location>
        <begin position="41"/>
        <end position="64"/>
    </location>
</feature>
<protein>
    <submittedName>
        <fullName evidence="2">Uncharacterized protein</fullName>
    </submittedName>
</protein>
<comment type="caution">
    <text evidence="2">The sequence shown here is derived from an EMBL/GenBank/DDBJ whole genome shotgun (WGS) entry which is preliminary data.</text>
</comment>
<dbReference type="InterPro" id="IPR033522">
    <property type="entry name" value="IA-2/IA-2_beta"/>
</dbReference>
<dbReference type="GO" id="GO:0051046">
    <property type="term" value="P:regulation of secretion"/>
    <property type="evidence" value="ECO:0007669"/>
    <property type="project" value="TreeGrafter"/>
</dbReference>
<sequence>MIVMNENSVLFSNTGCAEEQRRSKLDHIPVVKQSRLEPSNFLVLVLVSMAFVAVVLGLSGALFCMRHRSGYELKEKLVGMATDTGNDATATYQVRA</sequence>
<proteinExistence type="predicted"/>
<dbReference type="EMBL" id="JAUCMX010000005">
    <property type="protein sequence ID" value="KAK3545599.1"/>
    <property type="molecule type" value="Genomic_DNA"/>
</dbReference>
<keyword evidence="3" id="KW-1185">Reference proteome</keyword>
<evidence type="ECO:0000313" key="2">
    <source>
        <dbReference type="EMBL" id="KAK3545599.1"/>
    </source>
</evidence>
<dbReference type="PANTHER" id="PTHR46106:SF5">
    <property type="entry name" value="RECEPTOR-TYPE TYROSINE-PROTEIN PHOSPHATASE N2"/>
    <property type="match status" value="1"/>
</dbReference>